<keyword evidence="2" id="KW-0645">Protease</keyword>
<dbReference type="RefSeq" id="WP_021009418.1">
    <property type="nucleotide sequence ID" value="NZ_ASHR01000004.1"/>
</dbReference>
<dbReference type="GO" id="GO:0006508">
    <property type="term" value="P:proteolysis"/>
    <property type="evidence" value="ECO:0007669"/>
    <property type="project" value="InterPro"/>
</dbReference>
<dbReference type="InterPro" id="IPR001375">
    <property type="entry name" value="Peptidase_S9_cat"/>
</dbReference>
<keyword evidence="2" id="KW-0720">Serine protease</keyword>
<dbReference type="InterPro" id="IPR011659">
    <property type="entry name" value="WD40"/>
</dbReference>
<name>U1LSD5_9MICO</name>
<proteinExistence type="predicted"/>
<accession>U1LSD5</accession>
<dbReference type="GO" id="GO:0004252">
    <property type="term" value="F:serine-type endopeptidase activity"/>
    <property type="evidence" value="ECO:0007669"/>
    <property type="project" value="TreeGrafter"/>
</dbReference>
<dbReference type="Pfam" id="PF00326">
    <property type="entry name" value="Peptidase_S9"/>
    <property type="match status" value="1"/>
</dbReference>
<dbReference type="AlphaFoldDB" id="U1LSD5"/>
<feature type="domain" description="Peptidase S9 prolyl oligopeptidase catalytic" evidence="3">
    <location>
        <begin position="459"/>
        <end position="661"/>
    </location>
</feature>
<evidence type="ECO:0000313" key="4">
    <source>
        <dbReference type="EMBL" id="ERG65449.1"/>
    </source>
</evidence>
<protein>
    <recommendedName>
        <fullName evidence="3">Peptidase S9 prolyl oligopeptidase catalytic domain-containing protein</fullName>
    </recommendedName>
</protein>
<dbReference type="InterPro" id="IPR029058">
    <property type="entry name" value="AB_hydrolase_fold"/>
</dbReference>
<dbReference type="PANTHER" id="PTHR42776:SF4">
    <property type="entry name" value="ACYLAMINO-ACID-RELEASING ENZYME"/>
    <property type="match status" value="1"/>
</dbReference>
<dbReference type="SUPFAM" id="SSF53474">
    <property type="entry name" value="alpha/beta-Hydrolases"/>
    <property type="match status" value="1"/>
</dbReference>
<dbReference type="PANTHER" id="PTHR42776">
    <property type="entry name" value="SERINE PEPTIDASE S9 FAMILY MEMBER"/>
    <property type="match status" value="1"/>
</dbReference>
<dbReference type="Gene3D" id="3.40.50.1820">
    <property type="entry name" value="alpha/beta hydrolase"/>
    <property type="match status" value="1"/>
</dbReference>
<evidence type="ECO:0000259" key="3">
    <source>
        <dbReference type="Pfam" id="PF00326"/>
    </source>
</evidence>
<keyword evidence="5" id="KW-1185">Reference proteome</keyword>
<dbReference type="InterPro" id="IPR011042">
    <property type="entry name" value="6-blade_b-propeller_TolB-like"/>
</dbReference>
<dbReference type="EMBL" id="ASHR01000004">
    <property type="protein sequence ID" value="ERG65449.1"/>
    <property type="molecule type" value="Genomic_DNA"/>
</dbReference>
<keyword evidence="1" id="KW-0378">Hydrolase</keyword>
<dbReference type="SUPFAM" id="SSF82171">
    <property type="entry name" value="DPP6 N-terminal domain-like"/>
    <property type="match status" value="1"/>
</dbReference>
<gene>
    <name evidence="4" type="ORF">L332_13490</name>
</gene>
<evidence type="ECO:0000313" key="5">
    <source>
        <dbReference type="Proteomes" id="UP000016462"/>
    </source>
</evidence>
<sequence>MRAEDIEHLVSLSRPAVHPSGEWAIVAASRPSVRANRNVGQLWRVSLADGARRRLTGGVADREPQLTPDGATVLFLRDDAKDKPQVWAMRADGGEPVQATAQPGGVREFAVSPDGGRIAFTATVVEPGRYGSVEGLGAAQESPRLITRNRNLANGVGSLIGRRSHVFVAALPDLDVEPRYDRAPHPHDTAETRDDAPFAPDATQLSHGDFDHSAPVFSVDGERVLCVTARHDSRDDDLVNAIVEFDAATAHGEPHTILSSRAGLSVGEVRPTPDGGFVLLAQHMGETGRDFVARSTQLFVLEHPGAHAEEVTDGESVDLGEQGSHATVVDDGVLVQERARGRNRLVHVTGGGSRELIGGDLEVIGHGVGDGVTVATVVTPTSAGEVAVLDEHGVRVITDFGARLAEAGVVLPTEHDITGRDGRPVHGWVWVPEGEGPHPVLLNIHGGPFAQYGVGVFDEAQVAVAAGYAVVQCNPRGSAGYGREHGVAIKQAMGTVDLTDVLDFFDGALDAHPELDRERLGIMGGSYGGYLTAWTIAHDHRFAAAIVERGFLDPESFMGTSDIGWFFGGEYTGTDPDAMRAQSPMARVGDVRTPTLVVHSEQDWRCPPEQAQRYWAALKRQGVETALLLFPGENHELTRSGQPRHRIERFEHVLRWWGKHLPTAENHGG</sequence>
<dbReference type="Pfam" id="PF07676">
    <property type="entry name" value="PD40"/>
    <property type="match status" value="1"/>
</dbReference>
<dbReference type="Proteomes" id="UP000016462">
    <property type="component" value="Unassembled WGS sequence"/>
</dbReference>
<dbReference type="Gene3D" id="2.120.10.30">
    <property type="entry name" value="TolB, C-terminal domain"/>
    <property type="match status" value="1"/>
</dbReference>
<evidence type="ECO:0000256" key="1">
    <source>
        <dbReference type="ARBA" id="ARBA00022801"/>
    </source>
</evidence>
<dbReference type="OrthoDB" id="262125at2"/>
<organism evidence="4 5">
    <name type="scientific">Agrococcus pavilionensis RW1</name>
    <dbReference type="NCBI Taxonomy" id="1330458"/>
    <lineage>
        <taxon>Bacteria</taxon>
        <taxon>Bacillati</taxon>
        <taxon>Actinomycetota</taxon>
        <taxon>Actinomycetes</taxon>
        <taxon>Micrococcales</taxon>
        <taxon>Microbacteriaceae</taxon>
        <taxon>Agrococcus</taxon>
    </lineage>
</organism>
<evidence type="ECO:0000256" key="2">
    <source>
        <dbReference type="ARBA" id="ARBA00022825"/>
    </source>
</evidence>
<reference evidence="4 5" key="1">
    <citation type="journal article" date="2013" name="Genome Announc.">
        <title>First draft genome sequence from a member of the genus agrococcus, isolated from modern microbialites.</title>
        <authorList>
            <person name="White R.A.III."/>
            <person name="Grassa C.J."/>
            <person name="Suttle C.A."/>
        </authorList>
    </citation>
    <scope>NUCLEOTIDE SEQUENCE [LARGE SCALE GENOMIC DNA]</scope>
    <source>
        <strain evidence="4 5">RW1</strain>
    </source>
</reference>
<comment type="caution">
    <text evidence="4">The sequence shown here is derived from an EMBL/GenBank/DDBJ whole genome shotgun (WGS) entry which is preliminary data.</text>
</comment>